<dbReference type="OrthoDB" id="2489132at2"/>
<evidence type="ECO:0000256" key="2">
    <source>
        <dbReference type="ARBA" id="ARBA00022481"/>
    </source>
</evidence>
<dbReference type="PROSITE" id="PS50111">
    <property type="entry name" value="CHEMOTAXIS_TRANSDUC_2"/>
    <property type="match status" value="1"/>
</dbReference>
<dbReference type="PANTHER" id="PTHR43531">
    <property type="entry name" value="PROTEIN ICFG"/>
    <property type="match status" value="1"/>
</dbReference>
<keyword evidence="3" id="KW-0145">Chemotaxis</keyword>
<dbReference type="Gene3D" id="1.10.287.950">
    <property type="entry name" value="Methyl-accepting chemotaxis protein"/>
    <property type="match status" value="1"/>
</dbReference>
<keyword evidence="13" id="KW-1185">Reference proteome</keyword>
<dbReference type="InterPro" id="IPR004089">
    <property type="entry name" value="MCPsignal_dom"/>
</dbReference>
<dbReference type="KEGG" id="epe:CI789_02385"/>
<keyword evidence="4 6" id="KW-0807">Transducer</keyword>
<name>A0A3S5GSP6_9GAMM</name>
<evidence type="ECO:0000256" key="4">
    <source>
        <dbReference type="ARBA" id="ARBA00023224"/>
    </source>
</evidence>
<accession>A0A3S5GSP6</accession>
<evidence type="ECO:0000256" key="6">
    <source>
        <dbReference type="PROSITE-ProRule" id="PRU00284"/>
    </source>
</evidence>
<feature type="transmembrane region" description="Helical" evidence="7">
    <location>
        <begin position="321"/>
        <end position="340"/>
    </location>
</feature>
<evidence type="ECO:0000313" key="12">
    <source>
        <dbReference type="Proteomes" id="UP000306393"/>
    </source>
</evidence>
<dbReference type="CDD" id="cd06225">
    <property type="entry name" value="HAMP"/>
    <property type="match status" value="1"/>
</dbReference>
<feature type="domain" description="HAMP" evidence="9">
    <location>
        <begin position="341"/>
        <end position="393"/>
    </location>
</feature>
<dbReference type="Pfam" id="PF00672">
    <property type="entry name" value="HAMP"/>
    <property type="match status" value="1"/>
</dbReference>
<evidence type="ECO:0000313" key="10">
    <source>
        <dbReference type="EMBL" id="MBD8108840.1"/>
    </source>
</evidence>
<evidence type="ECO:0000259" key="8">
    <source>
        <dbReference type="PROSITE" id="PS50111"/>
    </source>
</evidence>
<dbReference type="SMART" id="SM00304">
    <property type="entry name" value="HAMP"/>
    <property type="match status" value="1"/>
</dbReference>
<dbReference type="GO" id="GO:0004888">
    <property type="term" value="F:transmembrane signaling receptor activity"/>
    <property type="evidence" value="ECO:0007669"/>
    <property type="project" value="InterPro"/>
</dbReference>
<dbReference type="STRING" id="1219360.GCA_001571305_00587"/>
<dbReference type="PROSITE" id="PS50885">
    <property type="entry name" value="HAMP"/>
    <property type="match status" value="1"/>
</dbReference>
<comment type="subcellular location">
    <subcellularLocation>
        <location evidence="1">Membrane</location>
    </subcellularLocation>
</comment>
<keyword evidence="7" id="KW-0472">Membrane</keyword>
<dbReference type="PANTHER" id="PTHR43531:SF14">
    <property type="entry name" value="METHYL-ACCEPTING CHEMOTAXIS PROTEIN I-RELATED"/>
    <property type="match status" value="1"/>
</dbReference>
<dbReference type="GO" id="GO:0005886">
    <property type="term" value="C:plasma membrane"/>
    <property type="evidence" value="ECO:0007669"/>
    <property type="project" value="TreeGrafter"/>
</dbReference>
<dbReference type="InterPro" id="IPR003660">
    <property type="entry name" value="HAMP_dom"/>
</dbReference>
<comment type="caution">
    <text evidence="11">The sequence shown here is derived from an EMBL/GenBank/DDBJ whole genome shotgun (WGS) entry which is preliminary data.</text>
</comment>
<dbReference type="InterPro" id="IPR051310">
    <property type="entry name" value="MCP_chemotaxis"/>
</dbReference>
<dbReference type="Proteomes" id="UP000661012">
    <property type="component" value="Unassembled WGS sequence"/>
</dbReference>
<dbReference type="GO" id="GO:0006935">
    <property type="term" value="P:chemotaxis"/>
    <property type="evidence" value="ECO:0007669"/>
    <property type="project" value="UniProtKB-KW"/>
</dbReference>
<dbReference type="AlphaFoldDB" id="A0A3S5GSP6"/>
<dbReference type="Pfam" id="PF00015">
    <property type="entry name" value="MCPsignal"/>
    <property type="match status" value="1"/>
</dbReference>
<evidence type="ECO:0000256" key="3">
    <source>
        <dbReference type="ARBA" id="ARBA00022500"/>
    </source>
</evidence>
<dbReference type="FunFam" id="1.10.287.950:FF:000001">
    <property type="entry name" value="Methyl-accepting chemotaxis sensory transducer"/>
    <property type="match status" value="1"/>
</dbReference>
<evidence type="ECO:0000256" key="7">
    <source>
        <dbReference type="SAM" id="Phobius"/>
    </source>
</evidence>
<dbReference type="EMBL" id="QGAC01000024">
    <property type="protein sequence ID" value="TKJ85081.1"/>
    <property type="molecule type" value="Genomic_DNA"/>
</dbReference>
<keyword evidence="7" id="KW-0812">Transmembrane</keyword>
<evidence type="ECO:0000259" key="9">
    <source>
        <dbReference type="PROSITE" id="PS50885"/>
    </source>
</evidence>
<organism evidence="11 12">
    <name type="scientific">Erwinia persicina</name>
    <dbReference type="NCBI Taxonomy" id="55211"/>
    <lineage>
        <taxon>Bacteria</taxon>
        <taxon>Pseudomonadati</taxon>
        <taxon>Pseudomonadota</taxon>
        <taxon>Gammaproteobacteria</taxon>
        <taxon>Enterobacterales</taxon>
        <taxon>Erwiniaceae</taxon>
        <taxon>Erwinia</taxon>
    </lineage>
</organism>
<evidence type="ECO:0000313" key="11">
    <source>
        <dbReference type="EMBL" id="TKJ85081.1"/>
    </source>
</evidence>
<sequence>MKRLLNNINLPAKFLLLALFALTLFAVPSWLFIHEGNQQINVKELELQGIPVEKEMLSLLNLMQRHRAEAAIAIATNDPATPNRLALKARIDQLNAALLTTLSATSHNDALLQRFNALTAEWEQLQRDIDSRNLTLATSLNRHAEVIRSALDLNVDVLDFYSLSLDADLNTYQFIISSFSRLPDLTETLGQIRARGTSLLAKKDGIEDSDYARMEFQIRNGRNALRLYNANLMKSLETDEEVRAKFGGKGEAALKQASEALKIAEDVFVNRTKTDLKPAEFVALFTQAINQYNTFGLEASDEISRMLSEQIRTHRLAQVELLGVLAVLALFVVILGVYIIRSITGPVSDAAKVARDVASGDLTSRLAVTGNNEMAGLIGSLMQMRERLSLLVADIKDNATTIATSSEEIAQGNGDLSARTEEQAASLAQTAASMEELSSIILQNADNTRYAAGMASSATDAALLGGEAMESVLQSMQKISASAGQIEEIISVIDSIAFQTNILALNAAVEAARAGEHGKGFAVVAAEVRALAQRSATAAKEIKQLIGVSVDNARQGIAMAQDAGDKVKQSVGAIEQTAQLVNEISASSQEQSAGISQINIAVNQMDQVTQQNAVLVEQSASSADELAARAIQLRELVAVFRTAQATH</sequence>
<keyword evidence="7" id="KW-1133">Transmembrane helix</keyword>
<dbReference type="InterPro" id="IPR004090">
    <property type="entry name" value="Chemotax_Me-accpt_rcpt"/>
</dbReference>
<dbReference type="CDD" id="cd11386">
    <property type="entry name" value="MCP_signal"/>
    <property type="match status" value="1"/>
</dbReference>
<keyword evidence="2" id="KW-0488">Methylation</keyword>
<proteinExistence type="inferred from homology"/>
<reference evidence="11 12" key="1">
    <citation type="journal article" date="2019" name="Sci. Rep.">
        <title>Differences in resource use lead to coexistence of seed-transmitted microbial populations.</title>
        <authorList>
            <person name="Torres-Cortes G."/>
            <person name="Garcia B.J."/>
            <person name="Compant S."/>
            <person name="Rezki S."/>
            <person name="Jones P."/>
            <person name="Preveaux A."/>
            <person name="Briand M."/>
            <person name="Roulet A."/>
            <person name="Bouchez O."/>
            <person name="Jacobson D."/>
            <person name="Barret M."/>
        </authorList>
    </citation>
    <scope>NUCLEOTIDE SEQUENCE [LARGE SCALE GENOMIC DNA]</scope>
    <source>
        <strain evidence="11 12">CFBP13511</strain>
    </source>
</reference>
<dbReference type="Proteomes" id="UP000306393">
    <property type="component" value="Unassembled WGS sequence"/>
</dbReference>
<dbReference type="RefSeq" id="WP_118663579.1">
    <property type="nucleotide sequence ID" value="NZ_CP022725.1"/>
</dbReference>
<evidence type="ECO:0000256" key="1">
    <source>
        <dbReference type="ARBA" id="ARBA00004370"/>
    </source>
</evidence>
<dbReference type="SUPFAM" id="SSF58104">
    <property type="entry name" value="Methyl-accepting chemotaxis protein (MCP) signaling domain"/>
    <property type="match status" value="1"/>
</dbReference>
<gene>
    <name evidence="11" type="ORF">EpCFBP13511_20305</name>
    <name evidence="10" type="ORF">IFT93_20930</name>
</gene>
<dbReference type="EMBL" id="JACYNN010000026">
    <property type="protein sequence ID" value="MBD8108840.1"/>
    <property type="molecule type" value="Genomic_DNA"/>
</dbReference>
<dbReference type="GO" id="GO:0007165">
    <property type="term" value="P:signal transduction"/>
    <property type="evidence" value="ECO:0007669"/>
    <property type="project" value="UniProtKB-KW"/>
</dbReference>
<comment type="similarity">
    <text evidence="5">Belongs to the methyl-accepting chemotaxis (MCP) protein family.</text>
</comment>
<evidence type="ECO:0000313" key="13">
    <source>
        <dbReference type="Proteomes" id="UP000661012"/>
    </source>
</evidence>
<dbReference type="SMART" id="SM00283">
    <property type="entry name" value="MA"/>
    <property type="match status" value="1"/>
</dbReference>
<dbReference type="PRINTS" id="PR00260">
    <property type="entry name" value="CHEMTRNSDUCR"/>
</dbReference>
<reference evidence="10 13" key="2">
    <citation type="journal article" date="2020" name="FEMS Microbiol. Ecol.">
        <title>Temporal dynamics of bacterial communities during seed development and maturation.</title>
        <authorList>
            <person name="Chesneau G."/>
            <person name="Torres-Cortes G."/>
            <person name="Briand M."/>
            <person name="Darrasse A."/>
            <person name="Preveaux A."/>
            <person name="Marais C."/>
            <person name="Jacques M.A."/>
            <person name="Shade A."/>
            <person name="Barret M."/>
        </authorList>
    </citation>
    <scope>NUCLEOTIDE SEQUENCE [LARGE SCALE GENOMIC DNA]</scope>
    <source>
        <strain evidence="10 13">CFBP13732</strain>
    </source>
</reference>
<protein>
    <submittedName>
        <fullName evidence="10">HAMP domain-containing protein</fullName>
    </submittedName>
    <submittedName>
        <fullName evidence="11">Methyl-accepting chemotaxis protein</fullName>
    </submittedName>
</protein>
<evidence type="ECO:0000256" key="5">
    <source>
        <dbReference type="ARBA" id="ARBA00029447"/>
    </source>
</evidence>
<feature type="domain" description="Methyl-accepting transducer" evidence="8">
    <location>
        <begin position="398"/>
        <end position="627"/>
    </location>
</feature>